<evidence type="ECO:0008006" key="5">
    <source>
        <dbReference type="Google" id="ProtNLM"/>
    </source>
</evidence>
<proteinExistence type="predicted"/>
<evidence type="ECO:0000256" key="1">
    <source>
        <dbReference type="SAM" id="MobiDB-lite"/>
    </source>
</evidence>
<evidence type="ECO:0000313" key="4">
    <source>
        <dbReference type="RefSeq" id="XP_033535163.1"/>
    </source>
</evidence>
<feature type="region of interest" description="Disordered" evidence="1">
    <location>
        <begin position="95"/>
        <end position="123"/>
    </location>
</feature>
<dbReference type="OrthoDB" id="3979469at2759"/>
<dbReference type="RefSeq" id="XP_033535163.1">
    <property type="nucleotide sequence ID" value="XM_033677496.1"/>
</dbReference>
<sequence length="123" mass="13775">MPPGGRLQDEELDRAAWQAAKAGAIGAAKWGVGAAMLGGAAYFYSPIYRGLTIQFKIYLQMSAMTLGGILKGESYMHDHKIRMRHYRRLQSDSRKWRENEADYESRGTPGVGSEGHVGRREDR</sequence>
<dbReference type="PANTHER" id="PTHR39153:SF1">
    <property type="entry name" value="AGR244WP"/>
    <property type="match status" value="1"/>
</dbReference>
<keyword evidence="3" id="KW-1185">Reference proteome</keyword>
<dbReference type="InterPro" id="IPR038882">
    <property type="entry name" value="Rcf3"/>
</dbReference>
<dbReference type="EMBL" id="ML975155">
    <property type="protein sequence ID" value="KAF1813532.1"/>
    <property type="molecule type" value="Genomic_DNA"/>
</dbReference>
<reference evidence="4" key="3">
    <citation type="submission" date="2025-04" db="UniProtKB">
        <authorList>
            <consortium name="RefSeq"/>
        </authorList>
    </citation>
    <scope>IDENTIFICATION</scope>
    <source>
        <strain evidence="4">CBS 781.70</strain>
    </source>
</reference>
<dbReference type="PANTHER" id="PTHR39153">
    <property type="entry name" value="AGR244WP"/>
    <property type="match status" value="1"/>
</dbReference>
<organism evidence="2">
    <name type="scientific">Eremomyces bilateralis CBS 781.70</name>
    <dbReference type="NCBI Taxonomy" id="1392243"/>
    <lineage>
        <taxon>Eukaryota</taxon>
        <taxon>Fungi</taxon>
        <taxon>Dikarya</taxon>
        <taxon>Ascomycota</taxon>
        <taxon>Pezizomycotina</taxon>
        <taxon>Dothideomycetes</taxon>
        <taxon>Dothideomycetes incertae sedis</taxon>
        <taxon>Eremomycetales</taxon>
        <taxon>Eremomycetaceae</taxon>
        <taxon>Eremomyces</taxon>
    </lineage>
</organism>
<accession>A0A6G1G689</accession>
<dbReference type="Proteomes" id="UP000504638">
    <property type="component" value="Unplaced"/>
</dbReference>
<feature type="compositionally biased region" description="Basic and acidic residues" evidence="1">
    <location>
        <begin position="95"/>
        <end position="105"/>
    </location>
</feature>
<evidence type="ECO:0000313" key="3">
    <source>
        <dbReference type="Proteomes" id="UP000504638"/>
    </source>
</evidence>
<reference evidence="2 4" key="1">
    <citation type="submission" date="2020-01" db="EMBL/GenBank/DDBJ databases">
        <authorList>
            <consortium name="DOE Joint Genome Institute"/>
            <person name="Haridas S."/>
            <person name="Albert R."/>
            <person name="Binder M."/>
            <person name="Bloem J."/>
            <person name="Labutti K."/>
            <person name="Salamov A."/>
            <person name="Andreopoulos B."/>
            <person name="Baker S.E."/>
            <person name="Barry K."/>
            <person name="Bills G."/>
            <person name="Bluhm B.H."/>
            <person name="Cannon C."/>
            <person name="Castanera R."/>
            <person name="Culley D.E."/>
            <person name="Daum C."/>
            <person name="Ezra D."/>
            <person name="Gonzalez J.B."/>
            <person name="Henrissat B."/>
            <person name="Kuo A."/>
            <person name="Liang C."/>
            <person name="Lipzen A."/>
            <person name="Lutzoni F."/>
            <person name="Magnuson J."/>
            <person name="Mondo S."/>
            <person name="Nolan M."/>
            <person name="Ohm R."/>
            <person name="Pangilinan J."/>
            <person name="Park H.-J."/>
            <person name="Ramirez L."/>
            <person name="Alfaro M."/>
            <person name="Sun H."/>
            <person name="Tritt A."/>
            <person name="Yoshinaga Y."/>
            <person name="Zwiers L.-H."/>
            <person name="Turgeon B.G."/>
            <person name="Goodwin S.B."/>
            <person name="Spatafora J.W."/>
            <person name="Crous P.W."/>
            <person name="Grigoriev I.V."/>
        </authorList>
    </citation>
    <scope>NUCLEOTIDE SEQUENCE</scope>
    <source>
        <strain evidence="2 4">CBS 781.70</strain>
    </source>
</reference>
<name>A0A6G1G689_9PEZI</name>
<evidence type="ECO:0000313" key="2">
    <source>
        <dbReference type="EMBL" id="KAF1813532.1"/>
    </source>
</evidence>
<protein>
    <recommendedName>
        <fullName evidence="5">Imidazoleglycerol-phosphate dehydratase</fullName>
    </recommendedName>
</protein>
<reference evidence="4" key="2">
    <citation type="submission" date="2020-04" db="EMBL/GenBank/DDBJ databases">
        <authorList>
            <consortium name="NCBI Genome Project"/>
        </authorList>
    </citation>
    <scope>NUCLEOTIDE SEQUENCE</scope>
    <source>
        <strain evidence="4">CBS 781.70</strain>
    </source>
</reference>
<dbReference type="GeneID" id="54418066"/>
<dbReference type="AlphaFoldDB" id="A0A6G1G689"/>
<gene>
    <name evidence="2 4" type="ORF">P152DRAFT_434735</name>
</gene>